<comment type="caution">
    <text evidence="2">The sequence shown here is derived from an EMBL/GenBank/DDBJ whole genome shotgun (WGS) entry which is preliminary data.</text>
</comment>
<organism evidence="2">
    <name type="scientific">bioreactor metagenome</name>
    <dbReference type="NCBI Taxonomy" id="1076179"/>
    <lineage>
        <taxon>unclassified sequences</taxon>
        <taxon>metagenomes</taxon>
        <taxon>ecological metagenomes</taxon>
    </lineage>
</organism>
<feature type="compositionally biased region" description="Basic and acidic residues" evidence="1">
    <location>
        <begin position="1"/>
        <end position="21"/>
    </location>
</feature>
<name>A0A644VR57_9ZZZZ</name>
<proteinExistence type="predicted"/>
<evidence type="ECO:0000256" key="1">
    <source>
        <dbReference type="SAM" id="MobiDB-lite"/>
    </source>
</evidence>
<dbReference type="EMBL" id="VSSQ01000374">
    <property type="protein sequence ID" value="MPL92913.1"/>
    <property type="molecule type" value="Genomic_DNA"/>
</dbReference>
<feature type="compositionally biased region" description="Basic and acidic residues" evidence="1">
    <location>
        <begin position="28"/>
        <end position="39"/>
    </location>
</feature>
<gene>
    <name evidence="2" type="ORF">SDC9_39037</name>
</gene>
<feature type="region of interest" description="Disordered" evidence="1">
    <location>
        <begin position="1"/>
        <end position="120"/>
    </location>
</feature>
<evidence type="ECO:0000313" key="2">
    <source>
        <dbReference type="EMBL" id="MPL92913.1"/>
    </source>
</evidence>
<reference evidence="2" key="1">
    <citation type="submission" date="2019-08" db="EMBL/GenBank/DDBJ databases">
        <authorList>
            <person name="Kucharzyk K."/>
            <person name="Murdoch R.W."/>
            <person name="Higgins S."/>
            <person name="Loffler F."/>
        </authorList>
    </citation>
    <scope>NUCLEOTIDE SEQUENCE</scope>
</reference>
<dbReference type="AlphaFoldDB" id="A0A644VR57"/>
<sequence length="176" mass="20223">MTEDHGEERQRHADGQQHDEERGGDDDLGQHEGQHDQPHHPGLAWKLEPGARPRGEDAERGRQDRGRDRDDQRVLQREAQRLVGEEIAEPVEREALQRKGDDRPRVEGEDRQQNDRRIEEDEVEKGIALERGELHFDPRRKRRLRNRKTSATAATASIAEIAIAEPSGLLSIFRSC</sequence>
<feature type="compositionally biased region" description="Basic and acidic residues" evidence="1">
    <location>
        <begin position="49"/>
        <end position="120"/>
    </location>
</feature>
<accession>A0A644VR57</accession>
<protein>
    <submittedName>
        <fullName evidence="2">Uncharacterized protein</fullName>
    </submittedName>
</protein>